<comment type="caution">
    <text evidence="1">The sequence shown here is derived from an EMBL/GenBank/DDBJ whole genome shotgun (WGS) entry which is preliminary data.</text>
</comment>
<gene>
    <name evidence="1" type="ORF">CEXT_625861</name>
</gene>
<reference evidence="1 2" key="1">
    <citation type="submission" date="2021-06" db="EMBL/GenBank/DDBJ databases">
        <title>Caerostris extrusa draft genome.</title>
        <authorList>
            <person name="Kono N."/>
            <person name="Arakawa K."/>
        </authorList>
    </citation>
    <scope>NUCLEOTIDE SEQUENCE [LARGE SCALE GENOMIC DNA]</scope>
</reference>
<evidence type="ECO:0000313" key="2">
    <source>
        <dbReference type="Proteomes" id="UP001054945"/>
    </source>
</evidence>
<dbReference type="Proteomes" id="UP001054945">
    <property type="component" value="Unassembled WGS sequence"/>
</dbReference>
<dbReference type="EMBL" id="BPLR01017918">
    <property type="protein sequence ID" value="GIY95471.1"/>
    <property type="molecule type" value="Genomic_DNA"/>
</dbReference>
<sequence length="90" mass="10076">MERKLKIPNPYGQKASIGFLSCRFSEHFVAASFLQHLSLPLSPSISLQNHFKSSAQLPVGTSMVVGALSYAFIRMKCILYKLQSMRELQA</sequence>
<proteinExistence type="predicted"/>
<dbReference type="AlphaFoldDB" id="A0AAV4XKE9"/>
<accession>A0AAV4XKE9</accession>
<keyword evidence="2" id="KW-1185">Reference proteome</keyword>
<protein>
    <submittedName>
        <fullName evidence="1">Uncharacterized protein</fullName>
    </submittedName>
</protein>
<name>A0AAV4XKE9_CAEEX</name>
<evidence type="ECO:0000313" key="1">
    <source>
        <dbReference type="EMBL" id="GIY95471.1"/>
    </source>
</evidence>
<organism evidence="1 2">
    <name type="scientific">Caerostris extrusa</name>
    <name type="common">Bark spider</name>
    <name type="synonym">Caerostris bankana</name>
    <dbReference type="NCBI Taxonomy" id="172846"/>
    <lineage>
        <taxon>Eukaryota</taxon>
        <taxon>Metazoa</taxon>
        <taxon>Ecdysozoa</taxon>
        <taxon>Arthropoda</taxon>
        <taxon>Chelicerata</taxon>
        <taxon>Arachnida</taxon>
        <taxon>Araneae</taxon>
        <taxon>Araneomorphae</taxon>
        <taxon>Entelegynae</taxon>
        <taxon>Araneoidea</taxon>
        <taxon>Araneidae</taxon>
        <taxon>Caerostris</taxon>
    </lineage>
</organism>